<protein>
    <recommendedName>
        <fullName evidence="6">Secreted protein</fullName>
    </recommendedName>
</protein>
<dbReference type="VEuPathDB" id="VectorBase:ADAC003992"/>
<evidence type="ECO:0008006" key="6">
    <source>
        <dbReference type="Google" id="ProtNLM"/>
    </source>
</evidence>
<feature type="chain" id="PRO_5010155471" description="Secreted protein" evidence="2">
    <location>
        <begin position="22"/>
        <end position="122"/>
    </location>
</feature>
<feature type="signal peptide" evidence="2">
    <location>
        <begin position="1"/>
        <end position="21"/>
    </location>
</feature>
<accession>W5JIU2</accession>
<name>W5JIU2_ANODA</name>
<dbReference type="EMBL" id="ADMH02001054">
    <property type="protein sequence ID" value="ETN64297.1"/>
    <property type="molecule type" value="Genomic_DNA"/>
</dbReference>
<keyword evidence="2" id="KW-0732">Signal</keyword>
<dbReference type="HOGENOM" id="CLU_2028624_0_0_1"/>
<evidence type="ECO:0000313" key="3">
    <source>
        <dbReference type="EMBL" id="ETN64297.1"/>
    </source>
</evidence>
<dbReference type="EnsemblMetazoa" id="ADAC003992-RA">
    <property type="protein sequence ID" value="ADAC003992-PA"/>
    <property type="gene ID" value="ADAC003992"/>
</dbReference>
<organism evidence="3">
    <name type="scientific">Anopheles darlingi</name>
    <name type="common">Mosquito</name>
    <dbReference type="NCBI Taxonomy" id="43151"/>
    <lineage>
        <taxon>Eukaryota</taxon>
        <taxon>Metazoa</taxon>
        <taxon>Ecdysozoa</taxon>
        <taxon>Arthropoda</taxon>
        <taxon>Hexapoda</taxon>
        <taxon>Insecta</taxon>
        <taxon>Pterygota</taxon>
        <taxon>Neoptera</taxon>
        <taxon>Endopterygota</taxon>
        <taxon>Diptera</taxon>
        <taxon>Nematocera</taxon>
        <taxon>Culicoidea</taxon>
        <taxon>Culicidae</taxon>
        <taxon>Anophelinae</taxon>
        <taxon>Anopheles</taxon>
    </lineage>
</organism>
<proteinExistence type="predicted"/>
<reference evidence="3 5" key="1">
    <citation type="journal article" date="2010" name="BMC Genomics">
        <title>Combination of measures distinguishes pre-miRNAs from other stem-loops in the genome of the newly sequenced Anopheles darlingi.</title>
        <authorList>
            <person name="Mendes N.D."/>
            <person name="Freitas A.T."/>
            <person name="Vasconcelos A.T."/>
            <person name="Sagot M.F."/>
        </authorList>
    </citation>
    <scope>NUCLEOTIDE SEQUENCE</scope>
</reference>
<reference evidence="4" key="4">
    <citation type="submission" date="2015-06" db="UniProtKB">
        <authorList>
            <consortium name="EnsemblMetazoa"/>
        </authorList>
    </citation>
    <scope>IDENTIFICATION</scope>
</reference>
<evidence type="ECO:0000256" key="2">
    <source>
        <dbReference type="SAM" id="SignalP"/>
    </source>
</evidence>
<keyword evidence="5" id="KW-1185">Reference proteome</keyword>
<evidence type="ECO:0000313" key="4">
    <source>
        <dbReference type="EnsemblMetazoa" id="ADAC003992-PA"/>
    </source>
</evidence>
<reference evidence="3" key="3">
    <citation type="journal article" date="2013" name="Nucleic Acids Res.">
        <title>The genome of Anopheles darlingi, the main neotropical malaria vector.</title>
        <authorList>
            <person name="Marinotti O."/>
            <person name="Cerqueira G.C."/>
            <person name="de Almeida L.G."/>
            <person name="Ferro M.I."/>
            <person name="Loreto E.L."/>
            <person name="Zaha A."/>
            <person name="Teixeira S.M."/>
            <person name="Wespiser A.R."/>
            <person name="Almeida E Silva A."/>
            <person name="Schlindwein A.D."/>
            <person name="Pacheco A.C."/>
            <person name="Silva A.L."/>
            <person name="Graveley B.R."/>
            <person name="Walenz B.P."/>
            <person name="Lima Bde A."/>
            <person name="Ribeiro C.A."/>
            <person name="Nunes-Silva C.G."/>
            <person name="de Carvalho C.R."/>
            <person name="Soares C.M."/>
            <person name="de Menezes C.B."/>
            <person name="Matiolli C."/>
            <person name="Caffrey D."/>
            <person name="Araujo D.A."/>
            <person name="de Oliveira D.M."/>
            <person name="Golenbock D."/>
            <person name="Grisard E.C."/>
            <person name="Fantinatti-Garboggini F."/>
            <person name="de Carvalho F.M."/>
            <person name="Barcellos F.G."/>
            <person name="Prosdocimi F."/>
            <person name="May G."/>
            <person name="Azevedo Junior G.M."/>
            <person name="Guimaraes G.M."/>
            <person name="Goldman G.H."/>
            <person name="Padilha I.Q."/>
            <person name="Batista Jda S."/>
            <person name="Ferro J.A."/>
            <person name="Ribeiro J.M."/>
            <person name="Fietto J.L."/>
            <person name="Dabbas K.M."/>
            <person name="Cerdeira L."/>
            <person name="Agnez-Lima L.F."/>
            <person name="Brocchi M."/>
            <person name="de Carvalho M.O."/>
            <person name="Teixeira Mde M."/>
            <person name="Diniz Maia Mde M."/>
            <person name="Goldman M.H."/>
            <person name="Cruz Schneider M.P."/>
            <person name="Felipe M.S."/>
            <person name="Hungria M."/>
            <person name="Nicolas M.F."/>
            <person name="Pereira M."/>
            <person name="Montes M.A."/>
            <person name="Cantao M.E."/>
            <person name="Vincentz M."/>
            <person name="Rafael M.S."/>
            <person name="Silverman N."/>
            <person name="Stoco P.H."/>
            <person name="Souza R.C."/>
            <person name="Vicentini R."/>
            <person name="Gazzinelli R.T."/>
            <person name="Neves Rde O."/>
            <person name="Silva R."/>
            <person name="Astolfi-Filho S."/>
            <person name="Maciel T.E."/>
            <person name="Urmenyi T.P."/>
            <person name="Tadei W.P."/>
            <person name="Camargo E.P."/>
            <person name="de Vasconcelos A.T."/>
        </authorList>
    </citation>
    <scope>NUCLEOTIDE SEQUENCE</scope>
</reference>
<dbReference type="eggNOG" id="ENOG502TKW3">
    <property type="taxonomic scope" value="Eukaryota"/>
</dbReference>
<feature type="compositionally biased region" description="Polar residues" evidence="1">
    <location>
        <begin position="98"/>
        <end position="107"/>
    </location>
</feature>
<feature type="region of interest" description="Disordered" evidence="1">
    <location>
        <begin position="82"/>
        <end position="122"/>
    </location>
</feature>
<dbReference type="AlphaFoldDB" id="W5JIU2"/>
<evidence type="ECO:0000256" key="1">
    <source>
        <dbReference type="SAM" id="MobiDB-lite"/>
    </source>
</evidence>
<feature type="compositionally biased region" description="Basic and acidic residues" evidence="1">
    <location>
        <begin position="82"/>
        <end position="91"/>
    </location>
</feature>
<dbReference type="VEuPathDB" id="VectorBase:ADAR2_012055"/>
<evidence type="ECO:0000313" key="5">
    <source>
        <dbReference type="Proteomes" id="UP000000673"/>
    </source>
</evidence>
<gene>
    <name evidence="3" type="ORF">AND_003992</name>
</gene>
<reference evidence="3" key="2">
    <citation type="submission" date="2010-05" db="EMBL/GenBank/DDBJ databases">
        <authorList>
            <person name="Almeida L.G."/>
            <person name="Nicolas M.F."/>
            <person name="Souza R.C."/>
            <person name="Vasconcelos A.T.R."/>
        </authorList>
    </citation>
    <scope>NUCLEOTIDE SEQUENCE</scope>
</reference>
<sequence length="122" mass="13969">MERKLLIVLCIIATSVAVCSALKVNVTNIPAPEAVTFRSAGDGNIQRLPEEVVSGSSHTERKKRAVIFRPLFVYRQQEIKKQKLKEMRDQRQQQQQQPAKTNKQNAPTPVRFYAQNYPYQQG</sequence>
<dbReference type="Proteomes" id="UP000000673">
    <property type="component" value="Unassembled WGS sequence"/>
</dbReference>